<dbReference type="KEGG" id="sus:Acid_2568"/>
<name>Q024L9_SOLUE</name>
<evidence type="ECO:0000313" key="2">
    <source>
        <dbReference type="EMBL" id="ABJ83557.1"/>
    </source>
</evidence>
<dbReference type="OrthoDB" id="115074at2"/>
<dbReference type="HOGENOM" id="CLU_036287_0_0_0"/>
<evidence type="ECO:0000256" key="1">
    <source>
        <dbReference type="SAM" id="Phobius"/>
    </source>
</evidence>
<keyword evidence="1" id="KW-0812">Transmembrane</keyword>
<dbReference type="AlphaFoldDB" id="Q024L9"/>
<sequence>MPLKSTDRPRGEASPADVRRQLELLFASDAFRSSRRCQSFLEFAVDRTLTGRAAELREKVIGVEVFQRNPGYDSNDDPVVRATAGDVRKRLAQYYQDPAHTGELRIEMLPGSYVPEFRVPVPQAPPELPRLDMQPVPPPEPRSIGRRPALGLVGALLLAVGAWWIARPLGNSGFERFWAPLLNANGAVLICVGQAKLYNFPRSVGPEVERALDPRRPPDASAPKFTAGGAEALLKNIQPVWDRYVPIGDAEALSRFAILLDRKNKLYRVRGSALTSLADLREGPAVLIGAFSNDWTLRVSRDLRYRMARSEDFRLYVEDARNPAQRTWLGPKDGITTGNTEGADFADYAIISRVFEPTTGRPMVSIGGITHLATAAAGEFLTTPALLDEALKGASKGWDRKNVQIVIETKVIGHGATPPRMVALHVW</sequence>
<dbReference type="InParanoid" id="Q024L9"/>
<proteinExistence type="predicted"/>
<gene>
    <name evidence="2" type="ordered locus">Acid_2568</name>
</gene>
<dbReference type="EMBL" id="CP000473">
    <property type="protein sequence ID" value="ABJ83557.1"/>
    <property type="molecule type" value="Genomic_DNA"/>
</dbReference>
<dbReference type="eggNOG" id="COG5616">
    <property type="taxonomic scope" value="Bacteria"/>
</dbReference>
<feature type="transmembrane region" description="Helical" evidence="1">
    <location>
        <begin position="149"/>
        <end position="166"/>
    </location>
</feature>
<organism evidence="2">
    <name type="scientific">Solibacter usitatus (strain Ellin6076)</name>
    <dbReference type="NCBI Taxonomy" id="234267"/>
    <lineage>
        <taxon>Bacteria</taxon>
        <taxon>Pseudomonadati</taxon>
        <taxon>Acidobacteriota</taxon>
        <taxon>Terriglobia</taxon>
        <taxon>Bryobacterales</taxon>
        <taxon>Solibacteraceae</taxon>
        <taxon>Candidatus Solibacter</taxon>
    </lineage>
</organism>
<reference evidence="2" key="1">
    <citation type="submission" date="2006-10" db="EMBL/GenBank/DDBJ databases">
        <title>Complete sequence of Solibacter usitatus Ellin6076.</title>
        <authorList>
            <consortium name="US DOE Joint Genome Institute"/>
            <person name="Copeland A."/>
            <person name="Lucas S."/>
            <person name="Lapidus A."/>
            <person name="Barry K."/>
            <person name="Detter J.C."/>
            <person name="Glavina del Rio T."/>
            <person name="Hammon N."/>
            <person name="Israni S."/>
            <person name="Dalin E."/>
            <person name="Tice H."/>
            <person name="Pitluck S."/>
            <person name="Thompson L.S."/>
            <person name="Brettin T."/>
            <person name="Bruce D."/>
            <person name="Han C."/>
            <person name="Tapia R."/>
            <person name="Gilna P."/>
            <person name="Schmutz J."/>
            <person name="Larimer F."/>
            <person name="Land M."/>
            <person name="Hauser L."/>
            <person name="Kyrpides N."/>
            <person name="Mikhailova N."/>
            <person name="Janssen P.H."/>
            <person name="Kuske C.R."/>
            <person name="Richardson P."/>
        </authorList>
    </citation>
    <scope>NUCLEOTIDE SEQUENCE</scope>
    <source>
        <strain evidence="2">Ellin6076</strain>
    </source>
</reference>
<protein>
    <submittedName>
        <fullName evidence="2">Uncharacterized protein</fullName>
    </submittedName>
</protein>
<keyword evidence="1" id="KW-0472">Membrane</keyword>
<accession>Q024L9</accession>
<keyword evidence="1" id="KW-1133">Transmembrane helix</keyword>
<dbReference type="STRING" id="234267.Acid_2568"/>